<protein>
    <submittedName>
        <fullName evidence="2">Uncharacterized protein</fullName>
    </submittedName>
</protein>
<proteinExistence type="predicted"/>
<evidence type="ECO:0000256" key="1">
    <source>
        <dbReference type="SAM" id="MobiDB-lite"/>
    </source>
</evidence>
<dbReference type="SUPFAM" id="SSF52540">
    <property type="entry name" value="P-loop containing nucleoside triphosphate hydrolases"/>
    <property type="match status" value="1"/>
</dbReference>
<dbReference type="RefSeq" id="WP_306052219.1">
    <property type="nucleotide sequence ID" value="NZ_CP120997.1"/>
</dbReference>
<keyword evidence="3" id="KW-1185">Reference proteome</keyword>
<feature type="region of interest" description="Disordered" evidence="1">
    <location>
        <begin position="1"/>
        <end position="80"/>
    </location>
</feature>
<dbReference type="InterPro" id="IPR027417">
    <property type="entry name" value="P-loop_NTPase"/>
</dbReference>
<organism evidence="2 3">
    <name type="scientific">Streptomyces castrisilvae</name>
    <dbReference type="NCBI Taxonomy" id="3033811"/>
    <lineage>
        <taxon>Bacteria</taxon>
        <taxon>Bacillati</taxon>
        <taxon>Actinomycetota</taxon>
        <taxon>Actinomycetes</taxon>
        <taxon>Kitasatosporales</taxon>
        <taxon>Streptomycetaceae</taxon>
        <taxon>Streptomyces</taxon>
    </lineage>
</organism>
<sequence>MTDPYYDPNEPPQDAVGSPPPPGPGPSSSEPDATTTPWANIPPQPDSAPGYGPQQPPYPAIDGNLDPLPIPSPPTGVENPADERVRIGLWGAPRSGKTTYLASMAIAAMQMQRHSRSNWVIGGMNPESIEFLNDGVTQLAIQRVFPDATVGLQPLSWSFQGSEEGTGPFKKSKQTGFILEVQDVTGEAYRGDEANALRPRVLDQLARSQGLIYLYDPLLDSQRAAEGLNFLYSMLTELNARVRDAGKLHRNRLPHHVSVCITKFDDPEVFRPAVEAGYVTQSMEGNRLPRVPDEQAGRFFQWMCDDVRGASARLVRDCLAAFFHPQRISYYATSAIGFRLNPQHIFDYRNYLNVEVVNGERRICTSPVPINVLEPLTDLEKRIRSGGSKLWQR</sequence>
<dbReference type="Proteomes" id="UP001239522">
    <property type="component" value="Chromosome"/>
</dbReference>
<reference evidence="2 3" key="1">
    <citation type="submission" date="2023-03" db="EMBL/GenBank/DDBJ databases">
        <title>Isolation and description of six Streptomyces strains from soil environments, able to metabolize different microbial glucans.</title>
        <authorList>
            <person name="Widen T."/>
            <person name="Larsbrink J."/>
        </authorList>
    </citation>
    <scope>NUCLEOTIDE SEQUENCE [LARGE SCALE GENOMIC DNA]</scope>
    <source>
        <strain evidence="2 3">Mut1</strain>
    </source>
</reference>
<dbReference type="EMBL" id="CP120997">
    <property type="protein sequence ID" value="WLQ32927.1"/>
    <property type="molecule type" value="Genomic_DNA"/>
</dbReference>
<evidence type="ECO:0000313" key="2">
    <source>
        <dbReference type="EMBL" id="WLQ32927.1"/>
    </source>
</evidence>
<evidence type="ECO:0000313" key="3">
    <source>
        <dbReference type="Proteomes" id="UP001239522"/>
    </source>
</evidence>
<name>A0ABY9HEJ6_9ACTN</name>
<accession>A0ABY9HEJ6</accession>
<gene>
    <name evidence="2" type="ORF">P8A18_05435</name>
</gene>